<keyword evidence="3" id="KW-1185">Reference proteome</keyword>
<evidence type="ECO:0000313" key="2">
    <source>
        <dbReference type="EMBL" id="GAA1599171.1"/>
    </source>
</evidence>
<keyword evidence="1" id="KW-0732">Signal</keyword>
<gene>
    <name evidence="2" type="ORF">GCM10009804_64720</name>
</gene>
<reference evidence="3" key="1">
    <citation type="journal article" date="2019" name="Int. J. Syst. Evol. Microbiol.">
        <title>The Global Catalogue of Microorganisms (GCM) 10K type strain sequencing project: providing services to taxonomists for standard genome sequencing and annotation.</title>
        <authorList>
            <consortium name="The Broad Institute Genomics Platform"/>
            <consortium name="The Broad Institute Genome Sequencing Center for Infectious Disease"/>
            <person name="Wu L."/>
            <person name="Ma J."/>
        </authorList>
    </citation>
    <scope>NUCLEOTIDE SEQUENCE [LARGE SCALE GENOMIC DNA]</scope>
    <source>
        <strain evidence="3">JCM 15572</strain>
    </source>
</reference>
<sequence length="428" mass="47727">MRLRRLSSAALVLTAGLGLLTPGLLTPAAQAAEPNLDGGTCRPAQTGVPLPVTSDHGVLQAQVFDRQVPDPSVYAGRVGFVWGALKAAQPDGVLASSYVTAFRNAPARQFTPEWFKANHPDWIEYTADRTTPAWEFNNQVYTPIDISNPAVRQWYITNLLDPAIAAGFKVIAVDNIGVRNDFKVSGHYDANGTWVQQFGTDPKDPAWVGDVLDWLRFLRDYLHSRGVAVAFNLTFNGSLHDEFQDKSPEYIAALDQMIDISDIWLNEQGFTVHRVENVTDDEWQLMFDLLRRHRCKPAVILNKLPTDYWYQSSPEQRQWVVANYFLYREAPTMLESTGRKDYAAFNEIPEMTADLGPAITPPVHRGPTLWTRLYRDGLTAVNPTSTHAAKLTLPAGTWTDLHGTQYTGKITIPANTGLVLKPTNPQPQ</sequence>
<dbReference type="EMBL" id="BAAAPH010000027">
    <property type="protein sequence ID" value="GAA1599171.1"/>
    <property type="molecule type" value="Genomic_DNA"/>
</dbReference>
<dbReference type="InterPro" id="IPR017853">
    <property type="entry name" value="GH"/>
</dbReference>
<proteinExistence type="predicted"/>
<evidence type="ECO:0008006" key="4">
    <source>
        <dbReference type="Google" id="ProtNLM"/>
    </source>
</evidence>
<evidence type="ECO:0000256" key="1">
    <source>
        <dbReference type="SAM" id="SignalP"/>
    </source>
</evidence>
<feature type="chain" id="PRO_5046577497" description="Glycosyl hydrolase-like family 15 (GHL15) protein" evidence="1">
    <location>
        <begin position="32"/>
        <end position="428"/>
    </location>
</feature>
<feature type="signal peptide" evidence="1">
    <location>
        <begin position="1"/>
        <end position="31"/>
    </location>
</feature>
<dbReference type="Proteomes" id="UP001501705">
    <property type="component" value="Unassembled WGS sequence"/>
</dbReference>
<evidence type="ECO:0000313" key="3">
    <source>
        <dbReference type="Proteomes" id="UP001501705"/>
    </source>
</evidence>
<name>A0ABP4Q876_9ACTN</name>
<organism evidence="2 3">
    <name type="scientific">Kribbella hippodromi</name>
    <dbReference type="NCBI Taxonomy" id="434347"/>
    <lineage>
        <taxon>Bacteria</taxon>
        <taxon>Bacillati</taxon>
        <taxon>Actinomycetota</taxon>
        <taxon>Actinomycetes</taxon>
        <taxon>Propionibacteriales</taxon>
        <taxon>Kribbellaceae</taxon>
        <taxon>Kribbella</taxon>
    </lineage>
</organism>
<dbReference type="RefSeq" id="WP_344239685.1">
    <property type="nucleotide sequence ID" value="NZ_BAAAPH010000027.1"/>
</dbReference>
<accession>A0ABP4Q876</accession>
<protein>
    <recommendedName>
        <fullName evidence="4">Glycosyl hydrolase-like family 15 (GHL15) protein</fullName>
    </recommendedName>
</protein>
<comment type="caution">
    <text evidence="2">The sequence shown here is derived from an EMBL/GenBank/DDBJ whole genome shotgun (WGS) entry which is preliminary data.</text>
</comment>
<dbReference type="SUPFAM" id="SSF51445">
    <property type="entry name" value="(Trans)glycosidases"/>
    <property type="match status" value="1"/>
</dbReference>